<evidence type="ECO:0000256" key="13">
    <source>
        <dbReference type="SAM" id="Phobius"/>
    </source>
</evidence>
<evidence type="ECO:0000313" key="14">
    <source>
        <dbReference type="EMBL" id="CAL1283718.1"/>
    </source>
</evidence>
<keyword evidence="10 12" id="KW-0739">Sodium transport</keyword>
<evidence type="ECO:0000256" key="10">
    <source>
        <dbReference type="ARBA" id="ARBA00023201"/>
    </source>
</evidence>
<comment type="subcellular location">
    <subcellularLocation>
        <location evidence="1">Membrane</location>
        <topology evidence="1">Multi-pass membrane protein</topology>
    </subcellularLocation>
</comment>
<dbReference type="GO" id="GO:0016020">
    <property type="term" value="C:membrane"/>
    <property type="evidence" value="ECO:0007669"/>
    <property type="project" value="UniProtKB-SubCell"/>
</dbReference>
<feature type="transmembrane region" description="Helical" evidence="13">
    <location>
        <begin position="24"/>
        <end position="43"/>
    </location>
</feature>
<comment type="similarity">
    <text evidence="2 12">Belongs to the amiloride-sensitive sodium channel (TC 1.A.6) family.</text>
</comment>
<dbReference type="Pfam" id="PF00858">
    <property type="entry name" value="ASC"/>
    <property type="match status" value="1"/>
</dbReference>
<evidence type="ECO:0000256" key="1">
    <source>
        <dbReference type="ARBA" id="ARBA00004141"/>
    </source>
</evidence>
<evidence type="ECO:0000256" key="4">
    <source>
        <dbReference type="ARBA" id="ARBA00022461"/>
    </source>
</evidence>
<evidence type="ECO:0000256" key="7">
    <source>
        <dbReference type="ARBA" id="ARBA00023053"/>
    </source>
</evidence>
<evidence type="ECO:0000256" key="2">
    <source>
        <dbReference type="ARBA" id="ARBA00007193"/>
    </source>
</evidence>
<comment type="caution">
    <text evidence="14">The sequence shown here is derived from an EMBL/GenBank/DDBJ whole genome shotgun (WGS) entry which is preliminary data.</text>
</comment>
<sequence>MEFRVESPEVTILRHVPLYGSGEIFSHVGGLLGFWLGMSIFSFTDTFEKFFQKVGGWKKRLRRNREERTPSSKIDQD</sequence>
<keyword evidence="7" id="KW-0915">Sodium</keyword>
<evidence type="ECO:0000256" key="11">
    <source>
        <dbReference type="ARBA" id="ARBA00023303"/>
    </source>
</evidence>
<dbReference type="Proteomes" id="UP001497382">
    <property type="component" value="Unassembled WGS sequence"/>
</dbReference>
<gene>
    <name evidence="14" type="ORF">LARSCL_LOCUS12775</name>
</gene>
<reference evidence="14 15" key="1">
    <citation type="submission" date="2024-04" db="EMBL/GenBank/DDBJ databases">
        <authorList>
            <person name="Rising A."/>
            <person name="Reimegard J."/>
            <person name="Sonavane S."/>
            <person name="Akerstrom W."/>
            <person name="Nylinder S."/>
            <person name="Hedman E."/>
            <person name="Kallberg Y."/>
        </authorList>
    </citation>
    <scope>NUCLEOTIDE SEQUENCE [LARGE SCALE GENOMIC DNA]</scope>
</reference>
<evidence type="ECO:0000313" key="15">
    <source>
        <dbReference type="Proteomes" id="UP001497382"/>
    </source>
</evidence>
<keyword evidence="6 13" id="KW-1133">Transmembrane helix</keyword>
<evidence type="ECO:0000256" key="6">
    <source>
        <dbReference type="ARBA" id="ARBA00022989"/>
    </source>
</evidence>
<evidence type="ECO:0000256" key="8">
    <source>
        <dbReference type="ARBA" id="ARBA00023065"/>
    </source>
</evidence>
<organism evidence="14 15">
    <name type="scientific">Larinioides sclopetarius</name>
    <dbReference type="NCBI Taxonomy" id="280406"/>
    <lineage>
        <taxon>Eukaryota</taxon>
        <taxon>Metazoa</taxon>
        <taxon>Ecdysozoa</taxon>
        <taxon>Arthropoda</taxon>
        <taxon>Chelicerata</taxon>
        <taxon>Arachnida</taxon>
        <taxon>Araneae</taxon>
        <taxon>Araneomorphae</taxon>
        <taxon>Entelegynae</taxon>
        <taxon>Araneoidea</taxon>
        <taxon>Araneidae</taxon>
        <taxon>Larinioides</taxon>
    </lineage>
</organism>
<proteinExistence type="inferred from homology"/>
<keyword evidence="3 12" id="KW-0813">Transport</keyword>
<keyword evidence="11 12" id="KW-0407">Ion channel</keyword>
<evidence type="ECO:0000256" key="9">
    <source>
        <dbReference type="ARBA" id="ARBA00023136"/>
    </source>
</evidence>
<evidence type="ECO:0000256" key="12">
    <source>
        <dbReference type="RuleBase" id="RU000679"/>
    </source>
</evidence>
<dbReference type="AlphaFoldDB" id="A0AAV2AIA1"/>
<name>A0AAV2AIA1_9ARAC</name>
<evidence type="ECO:0000256" key="5">
    <source>
        <dbReference type="ARBA" id="ARBA00022692"/>
    </source>
</evidence>
<evidence type="ECO:0000256" key="3">
    <source>
        <dbReference type="ARBA" id="ARBA00022448"/>
    </source>
</evidence>
<dbReference type="EMBL" id="CAXIEN010000171">
    <property type="protein sequence ID" value="CAL1283718.1"/>
    <property type="molecule type" value="Genomic_DNA"/>
</dbReference>
<accession>A0AAV2AIA1</accession>
<keyword evidence="4 12" id="KW-0894">Sodium channel</keyword>
<dbReference type="InterPro" id="IPR001873">
    <property type="entry name" value="ENaC"/>
</dbReference>
<dbReference type="Gene3D" id="1.10.287.770">
    <property type="entry name" value="YojJ-like"/>
    <property type="match status" value="1"/>
</dbReference>
<protein>
    <submittedName>
        <fullName evidence="14">Uncharacterized protein</fullName>
    </submittedName>
</protein>
<keyword evidence="9 13" id="KW-0472">Membrane</keyword>
<dbReference type="GO" id="GO:0005272">
    <property type="term" value="F:sodium channel activity"/>
    <property type="evidence" value="ECO:0007669"/>
    <property type="project" value="UniProtKB-KW"/>
</dbReference>
<keyword evidence="8 12" id="KW-0406">Ion transport</keyword>
<keyword evidence="5 12" id="KW-0812">Transmembrane</keyword>
<keyword evidence="15" id="KW-1185">Reference proteome</keyword>